<evidence type="ECO:0000259" key="3">
    <source>
        <dbReference type="PROSITE" id="PS51186"/>
    </source>
</evidence>
<keyword evidence="1 4" id="KW-0808">Transferase</keyword>
<dbReference type="InterPro" id="IPR016181">
    <property type="entry name" value="Acyl_CoA_acyltransferase"/>
</dbReference>
<evidence type="ECO:0000256" key="2">
    <source>
        <dbReference type="ARBA" id="ARBA00023315"/>
    </source>
</evidence>
<keyword evidence="5" id="KW-1185">Reference proteome</keyword>
<dbReference type="PROSITE" id="PS51186">
    <property type="entry name" value="GNAT"/>
    <property type="match status" value="1"/>
</dbReference>
<name>A0ABD5QDD3_9EURY</name>
<dbReference type="AlphaFoldDB" id="A0ABD5QDD3"/>
<dbReference type="EC" id="2.3.1.-" evidence="4"/>
<sequence>MTVAPEYQRRGYGGRIYDELEACARNADSEGIVLHTTGRQTAARRFYEKRGYDLVERADIEEFSEAFELFVYWKRL</sequence>
<dbReference type="GO" id="GO:0016746">
    <property type="term" value="F:acyltransferase activity"/>
    <property type="evidence" value="ECO:0007669"/>
    <property type="project" value="UniProtKB-KW"/>
</dbReference>
<comment type="caution">
    <text evidence="4">The sequence shown here is derived from an EMBL/GenBank/DDBJ whole genome shotgun (WGS) entry which is preliminary data.</text>
</comment>
<feature type="domain" description="N-acetyltransferase" evidence="3">
    <location>
        <begin position="1"/>
        <end position="74"/>
    </location>
</feature>
<evidence type="ECO:0000256" key="1">
    <source>
        <dbReference type="ARBA" id="ARBA00022679"/>
    </source>
</evidence>
<accession>A0ABD5QDD3</accession>
<reference evidence="4 5" key="1">
    <citation type="journal article" date="2019" name="Int. J. Syst. Evol. Microbiol.">
        <title>The Global Catalogue of Microorganisms (GCM) 10K type strain sequencing project: providing services to taxonomists for standard genome sequencing and annotation.</title>
        <authorList>
            <consortium name="The Broad Institute Genomics Platform"/>
            <consortium name="The Broad Institute Genome Sequencing Center for Infectious Disease"/>
            <person name="Wu L."/>
            <person name="Ma J."/>
        </authorList>
    </citation>
    <scope>NUCLEOTIDE SEQUENCE [LARGE SCALE GENOMIC DNA]</scope>
    <source>
        <strain evidence="4 5">CGMCC 1.15824</strain>
    </source>
</reference>
<evidence type="ECO:0000313" key="5">
    <source>
        <dbReference type="Proteomes" id="UP001595925"/>
    </source>
</evidence>
<proteinExistence type="predicted"/>
<evidence type="ECO:0000313" key="4">
    <source>
        <dbReference type="EMBL" id="MFC4987678.1"/>
    </source>
</evidence>
<dbReference type="InterPro" id="IPR050832">
    <property type="entry name" value="Bact_Acetyltransf"/>
</dbReference>
<protein>
    <submittedName>
        <fullName evidence="4">GNAT family N-acetyltransferase</fullName>
        <ecNumber evidence="4">2.3.1.-</ecNumber>
    </submittedName>
</protein>
<dbReference type="Proteomes" id="UP001595925">
    <property type="component" value="Unassembled WGS sequence"/>
</dbReference>
<dbReference type="CDD" id="cd04301">
    <property type="entry name" value="NAT_SF"/>
    <property type="match status" value="1"/>
</dbReference>
<dbReference type="PANTHER" id="PTHR43877">
    <property type="entry name" value="AMINOALKYLPHOSPHONATE N-ACETYLTRANSFERASE-RELATED-RELATED"/>
    <property type="match status" value="1"/>
</dbReference>
<dbReference type="RefSeq" id="WP_224827874.1">
    <property type="nucleotide sequence ID" value="NZ_JAIVEF010000002.1"/>
</dbReference>
<dbReference type="EMBL" id="JBHSJG010000029">
    <property type="protein sequence ID" value="MFC4987678.1"/>
    <property type="molecule type" value="Genomic_DNA"/>
</dbReference>
<dbReference type="Pfam" id="PF00583">
    <property type="entry name" value="Acetyltransf_1"/>
    <property type="match status" value="1"/>
</dbReference>
<keyword evidence="2 4" id="KW-0012">Acyltransferase</keyword>
<dbReference type="SUPFAM" id="SSF55729">
    <property type="entry name" value="Acyl-CoA N-acyltransferases (Nat)"/>
    <property type="match status" value="1"/>
</dbReference>
<organism evidence="4 5">
    <name type="scientific">Saliphagus infecundisoli</name>
    <dbReference type="NCBI Taxonomy" id="1849069"/>
    <lineage>
        <taxon>Archaea</taxon>
        <taxon>Methanobacteriati</taxon>
        <taxon>Methanobacteriota</taxon>
        <taxon>Stenosarchaea group</taxon>
        <taxon>Halobacteria</taxon>
        <taxon>Halobacteriales</taxon>
        <taxon>Natrialbaceae</taxon>
        <taxon>Saliphagus</taxon>
    </lineage>
</organism>
<dbReference type="InterPro" id="IPR000182">
    <property type="entry name" value="GNAT_dom"/>
</dbReference>
<gene>
    <name evidence="4" type="ORF">ACFPFO_07865</name>
</gene>
<dbReference type="Gene3D" id="3.40.630.30">
    <property type="match status" value="1"/>
</dbReference>